<evidence type="ECO:0000313" key="4">
    <source>
        <dbReference type="Proteomes" id="UP000035721"/>
    </source>
</evidence>
<dbReference type="Pfam" id="PF00565">
    <property type="entry name" value="SNase"/>
    <property type="match status" value="1"/>
</dbReference>
<dbReference type="InterPro" id="IPR035437">
    <property type="entry name" value="SNase_OB-fold_sf"/>
</dbReference>
<dbReference type="AlphaFoldDB" id="A0A077M8M9"/>
<gene>
    <name evidence="3" type="ORF">BN12_900009</name>
</gene>
<evidence type="ECO:0000259" key="2">
    <source>
        <dbReference type="PROSITE" id="PS50830"/>
    </source>
</evidence>
<dbReference type="Gene3D" id="2.40.50.90">
    <property type="match status" value="1"/>
</dbReference>
<keyword evidence="1" id="KW-0732">Signal</keyword>
<feature type="domain" description="TNase-like" evidence="2">
    <location>
        <begin position="34"/>
        <end position="170"/>
    </location>
</feature>
<feature type="chain" id="PRO_5039053390" evidence="1">
    <location>
        <begin position="20"/>
        <end position="173"/>
    </location>
</feature>
<dbReference type="SUPFAM" id="SSF50199">
    <property type="entry name" value="Staphylococcal nuclease"/>
    <property type="match status" value="1"/>
</dbReference>
<feature type="signal peptide" evidence="1">
    <location>
        <begin position="1"/>
        <end position="19"/>
    </location>
</feature>
<evidence type="ECO:0000313" key="3">
    <source>
        <dbReference type="EMBL" id="CCH80385.1"/>
    </source>
</evidence>
<dbReference type="InterPro" id="IPR016071">
    <property type="entry name" value="Staphylococal_nuclease_OB-fold"/>
</dbReference>
<proteinExistence type="predicted"/>
<dbReference type="EMBL" id="CAJB01000426">
    <property type="protein sequence ID" value="CCH80385.1"/>
    <property type="molecule type" value="Genomic_DNA"/>
</dbReference>
<comment type="caution">
    <text evidence="3">The sequence shown here is derived from an EMBL/GenBank/DDBJ whole genome shotgun (WGS) entry which is preliminary data.</text>
</comment>
<dbReference type="SMART" id="SM00318">
    <property type="entry name" value="SNc"/>
    <property type="match status" value="1"/>
</dbReference>
<reference evidence="3 4" key="1">
    <citation type="journal article" date="2013" name="ISME J.">
        <title>A metabolic model for members of the genus Tetrasphaera involved in enhanced biological phosphorus removal.</title>
        <authorList>
            <person name="Kristiansen R."/>
            <person name="Nguyen H.T.T."/>
            <person name="Saunders A.M."/>
            <person name="Nielsen J.L."/>
            <person name="Wimmer R."/>
            <person name="Le V.Q."/>
            <person name="McIlroy S.J."/>
            <person name="Petrovski S."/>
            <person name="Seviour R.J."/>
            <person name="Calteau A."/>
            <person name="Nielsen K.L."/>
            <person name="Nielsen P.H."/>
        </authorList>
    </citation>
    <scope>NUCLEOTIDE SEQUENCE [LARGE SCALE GENOMIC DNA]</scope>
    <source>
        <strain evidence="3 4">T1-X7</strain>
    </source>
</reference>
<accession>A0A077M8M9</accession>
<organism evidence="3 4">
    <name type="scientific">Nostocoides japonicum T1-X7</name>
    <dbReference type="NCBI Taxonomy" id="1194083"/>
    <lineage>
        <taxon>Bacteria</taxon>
        <taxon>Bacillati</taxon>
        <taxon>Actinomycetota</taxon>
        <taxon>Actinomycetes</taxon>
        <taxon>Micrococcales</taxon>
        <taxon>Intrasporangiaceae</taxon>
        <taxon>Nostocoides</taxon>
    </lineage>
</organism>
<sequence>MTRQPLRVLLALATALAAAAVLTPHLHRPQPVGEEGAVVVTAVLDGDTLRAQDLNGDDLGRVRLLGVDAPELARDGRPAQCWAEEASAALHEATPVGARITLQRDPTQPDRDSYGRLLRYVARHGVDVQRDLLRAGAARSRASSPALQRQHVYTVAAGDAQQARRGLWSGCGR</sequence>
<keyword evidence="4" id="KW-1185">Reference proteome</keyword>
<evidence type="ECO:0000256" key="1">
    <source>
        <dbReference type="SAM" id="SignalP"/>
    </source>
</evidence>
<dbReference type="RefSeq" id="WP_048552422.1">
    <property type="nucleotide sequence ID" value="NZ_HF570958.1"/>
</dbReference>
<protein>
    <submittedName>
        <fullName evidence="3">Thermonuclease</fullName>
    </submittedName>
</protein>
<dbReference type="Proteomes" id="UP000035721">
    <property type="component" value="Unassembled WGS sequence"/>
</dbReference>
<dbReference type="STRING" id="1194083.BN12_900009"/>
<name>A0A077M8M9_9MICO</name>
<dbReference type="PROSITE" id="PS50830">
    <property type="entry name" value="TNASE_3"/>
    <property type="match status" value="1"/>
</dbReference>